<gene>
    <name evidence="2" type="ORF">DFH08DRAFT_825824</name>
</gene>
<organism evidence="2 3">
    <name type="scientific">Mycena albidolilacea</name>
    <dbReference type="NCBI Taxonomy" id="1033008"/>
    <lineage>
        <taxon>Eukaryota</taxon>
        <taxon>Fungi</taxon>
        <taxon>Dikarya</taxon>
        <taxon>Basidiomycota</taxon>
        <taxon>Agaricomycotina</taxon>
        <taxon>Agaricomycetes</taxon>
        <taxon>Agaricomycetidae</taxon>
        <taxon>Agaricales</taxon>
        <taxon>Marasmiineae</taxon>
        <taxon>Mycenaceae</taxon>
        <taxon>Mycena</taxon>
    </lineage>
</organism>
<evidence type="ECO:0000313" key="2">
    <source>
        <dbReference type="EMBL" id="KAJ7303539.1"/>
    </source>
</evidence>
<dbReference type="Proteomes" id="UP001218218">
    <property type="component" value="Unassembled WGS sequence"/>
</dbReference>
<dbReference type="EMBL" id="JARIHO010000105">
    <property type="protein sequence ID" value="KAJ7303539.1"/>
    <property type="molecule type" value="Genomic_DNA"/>
</dbReference>
<evidence type="ECO:0000313" key="3">
    <source>
        <dbReference type="Proteomes" id="UP001218218"/>
    </source>
</evidence>
<dbReference type="AlphaFoldDB" id="A0AAD6Z184"/>
<reference evidence="2" key="1">
    <citation type="submission" date="2023-03" db="EMBL/GenBank/DDBJ databases">
        <title>Massive genome expansion in bonnet fungi (Mycena s.s.) driven by repeated elements and novel gene families across ecological guilds.</title>
        <authorList>
            <consortium name="Lawrence Berkeley National Laboratory"/>
            <person name="Harder C.B."/>
            <person name="Miyauchi S."/>
            <person name="Viragh M."/>
            <person name="Kuo A."/>
            <person name="Thoen E."/>
            <person name="Andreopoulos B."/>
            <person name="Lu D."/>
            <person name="Skrede I."/>
            <person name="Drula E."/>
            <person name="Henrissat B."/>
            <person name="Morin E."/>
            <person name="Kohler A."/>
            <person name="Barry K."/>
            <person name="LaButti K."/>
            <person name="Morin E."/>
            <person name="Salamov A."/>
            <person name="Lipzen A."/>
            <person name="Mereny Z."/>
            <person name="Hegedus B."/>
            <person name="Baldrian P."/>
            <person name="Stursova M."/>
            <person name="Weitz H."/>
            <person name="Taylor A."/>
            <person name="Grigoriev I.V."/>
            <person name="Nagy L.G."/>
            <person name="Martin F."/>
            <person name="Kauserud H."/>
        </authorList>
    </citation>
    <scope>NUCLEOTIDE SEQUENCE</scope>
    <source>
        <strain evidence="2">CBHHK002</strain>
    </source>
</reference>
<proteinExistence type="predicted"/>
<feature type="region of interest" description="Disordered" evidence="1">
    <location>
        <begin position="31"/>
        <end position="56"/>
    </location>
</feature>
<feature type="compositionally biased region" description="Basic and acidic residues" evidence="1">
    <location>
        <begin position="31"/>
        <end position="41"/>
    </location>
</feature>
<evidence type="ECO:0000256" key="1">
    <source>
        <dbReference type="SAM" id="MobiDB-lite"/>
    </source>
</evidence>
<comment type="caution">
    <text evidence="2">The sequence shown here is derived from an EMBL/GenBank/DDBJ whole genome shotgun (WGS) entry which is preliminary data.</text>
</comment>
<sequence>MSRYTPFYSPPNLLQPSSGCKSWGTRCSRSEWLDGSSKTRDPVVTLRKGSNSEGDGQASDVHVIVLQCDFLTKLPRYSPPDMQIVYTLAVHREKPHLSVLLTYGACAPRTTVCYGTSAATLLLEVDGGLPYCGGSQH</sequence>
<keyword evidence="3" id="KW-1185">Reference proteome</keyword>
<protein>
    <submittedName>
        <fullName evidence="2">Uncharacterized protein</fullName>
    </submittedName>
</protein>
<accession>A0AAD6Z184</accession>
<name>A0AAD6Z184_9AGAR</name>